<reference evidence="3" key="1">
    <citation type="submission" date="2015-06" db="EMBL/GenBank/DDBJ databases">
        <title>Expansion of signal transduction pathways in fungi by whole-genome duplication.</title>
        <authorList>
            <consortium name="DOE Joint Genome Institute"/>
            <person name="Corrochano L.M."/>
            <person name="Kuo A."/>
            <person name="Marcet-Houben M."/>
            <person name="Polaino S."/>
            <person name="Salamov A."/>
            <person name="Villalobos J.M."/>
            <person name="Alvarez M.I."/>
            <person name="Avalos J."/>
            <person name="Benito E.P."/>
            <person name="Benoit I."/>
            <person name="Burger G."/>
            <person name="Camino L.P."/>
            <person name="Canovas D."/>
            <person name="Cerda-Olmedo E."/>
            <person name="Cheng J.-F."/>
            <person name="Dominguez A."/>
            <person name="Elias M."/>
            <person name="Eslava A.P."/>
            <person name="Glaser F."/>
            <person name="Grimwood J."/>
            <person name="Gutierrez G."/>
            <person name="Heitman J."/>
            <person name="Henrissat B."/>
            <person name="Iturriaga E.A."/>
            <person name="Lang B.F."/>
            <person name="Lavin J.L."/>
            <person name="Lee S."/>
            <person name="Li W."/>
            <person name="Lindquist E."/>
            <person name="Lopez-Garcia S."/>
            <person name="Luque E.M."/>
            <person name="Marcos A.T."/>
            <person name="Martin J."/>
            <person name="McCluskey K."/>
            <person name="Medina H.R."/>
            <person name="Miralles-Duran A."/>
            <person name="Miyazaki A."/>
            <person name="Munoz-Torres E."/>
            <person name="Oguiza J.A."/>
            <person name="Ohm R."/>
            <person name="Olmedo M."/>
            <person name="Orejas M."/>
            <person name="Ortiz-Castellanos L."/>
            <person name="Pisabarro A.G."/>
            <person name="Rodriguez-Romero J."/>
            <person name="Ruiz-Herrera J."/>
            <person name="Ruiz-Vazquez R."/>
            <person name="Sanz C."/>
            <person name="Schackwitz W."/>
            <person name="Schmutz J."/>
            <person name="Shahriari M."/>
            <person name="Shelest E."/>
            <person name="Silva-Franco F."/>
            <person name="Soanes D."/>
            <person name="Syed K."/>
            <person name="Tagua V.G."/>
            <person name="Talbot N.J."/>
            <person name="Thon M."/>
            <person name="De vries R.P."/>
            <person name="Wiebenga A."/>
            <person name="Yadav J.S."/>
            <person name="Braun E.L."/>
            <person name="Baker S."/>
            <person name="Garre V."/>
            <person name="Horwitz B."/>
            <person name="Torres-Martinez S."/>
            <person name="Idnurm A."/>
            <person name="Herrera-Estrella A."/>
            <person name="Gabaldon T."/>
            <person name="Grigoriev I.V."/>
        </authorList>
    </citation>
    <scope>NUCLEOTIDE SEQUENCE [LARGE SCALE GENOMIC DNA]</scope>
    <source>
        <strain evidence="3">NRRL 1555(-)</strain>
    </source>
</reference>
<protein>
    <submittedName>
        <fullName evidence="2">Uncharacterized protein</fullName>
    </submittedName>
</protein>
<gene>
    <name evidence="2" type="ORF">PHYBLDRAFT_70900</name>
</gene>
<dbReference type="RefSeq" id="XP_018284483.1">
    <property type="nucleotide sequence ID" value="XM_018442359.1"/>
</dbReference>
<name>A0A162TE92_PHYB8</name>
<accession>A0A162TE92</accession>
<dbReference type="InParanoid" id="A0A162TE92"/>
<dbReference type="Proteomes" id="UP000077315">
    <property type="component" value="Unassembled WGS sequence"/>
</dbReference>
<evidence type="ECO:0000256" key="1">
    <source>
        <dbReference type="SAM" id="MobiDB-lite"/>
    </source>
</evidence>
<organism evidence="2 3">
    <name type="scientific">Phycomyces blakesleeanus (strain ATCC 8743b / DSM 1359 / FGSC 10004 / NBRC 33097 / NRRL 1555)</name>
    <dbReference type="NCBI Taxonomy" id="763407"/>
    <lineage>
        <taxon>Eukaryota</taxon>
        <taxon>Fungi</taxon>
        <taxon>Fungi incertae sedis</taxon>
        <taxon>Mucoromycota</taxon>
        <taxon>Mucoromycotina</taxon>
        <taxon>Mucoromycetes</taxon>
        <taxon>Mucorales</taxon>
        <taxon>Phycomycetaceae</taxon>
        <taxon>Phycomyces</taxon>
    </lineage>
</organism>
<evidence type="ECO:0000313" key="3">
    <source>
        <dbReference type="Proteomes" id="UP000077315"/>
    </source>
</evidence>
<feature type="compositionally biased region" description="Basic and acidic residues" evidence="1">
    <location>
        <begin position="52"/>
        <end position="69"/>
    </location>
</feature>
<dbReference type="AlphaFoldDB" id="A0A162TE92"/>
<sequence length="100" mass="11399">MDPGRKNLENLKKSPNLVSEEPSIITPTNQTAIGNLSWKDFKCLLAKRKAEEERVYEANERRKSTHQDIDSTINTDANWDSRTGYQDAAHAPHQNSSEYP</sequence>
<feature type="compositionally biased region" description="Basic and acidic residues" evidence="1">
    <location>
        <begin position="1"/>
        <end position="12"/>
    </location>
</feature>
<feature type="region of interest" description="Disordered" evidence="1">
    <location>
        <begin position="52"/>
        <end position="100"/>
    </location>
</feature>
<feature type="compositionally biased region" description="Polar residues" evidence="1">
    <location>
        <begin position="70"/>
        <end position="84"/>
    </location>
</feature>
<dbReference type="VEuPathDB" id="FungiDB:PHYBLDRAFT_70900"/>
<dbReference type="GeneID" id="29003265"/>
<proteinExistence type="predicted"/>
<dbReference type="OrthoDB" id="2274532at2759"/>
<keyword evidence="3" id="KW-1185">Reference proteome</keyword>
<feature type="region of interest" description="Disordered" evidence="1">
    <location>
        <begin position="1"/>
        <end position="23"/>
    </location>
</feature>
<evidence type="ECO:0000313" key="2">
    <source>
        <dbReference type="EMBL" id="OAD66443.1"/>
    </source>
</evidence>
<dbReference type="EMBL" id="KV441003">
    <property type="protein sequence ID" value="OAD66443.1"/>
    <property type="molecule type" value="Genomic_DNA"/>
</dbReference>